<comment type="similarity">
    <text evidence="1 4">Belongs to the glycosyl hydrolase 27 family.</text>
</comment>
<dbReference type="CDD" id="cd14792">
    <property type="entry name" value="GH27"/>
    <property type="match status" value="1"/>
</dbReference>
<dbReference type="PRINTS" id="PR00740">
    <property type="entry name" value="GLHYDRLASE27"/>
</dbReference>
<dbReference type="PANTHER" id="PTHR11452:SF75">
    <property type="entry name" value="ALPHA-GALACTOSIDASE MEL1"/>
    <property type="match status" value="1"/>
</dbReference>
<comment type="catalytic activity">
    <reaction evidence="4">
        <text>Hydrolysis of terminal, non-reducing alpha-D-galactose residues in alpha-D-galactosides, including galactose oligosaccharides, galactomannans and galactolipids.</text>
        <dbReference type="EC" id="3.2.1.22"/>
    </reaction>
</comment>
<keyword evidence="7" id="KW-1185">Reference proteome</keyword>
<proteinExistence type="inferred from homology"/>
<evidence type="ECO:0000256" key="3">
    <source>
        <dbReference type="ARBA" id="ARBA00023295"/>
    </source>
</evidence>
<evidence type="ECO:0000313" key="7">
    <source>
        <dbReference type="Proteomes" id="UP000537260"/>
    </source>
</evidence>
<dbReference type="InterPro" id="IPR013785">
    <property type="entry name" value="Aldolase_TIM"/>
</dbReference>
<protein>
    <recommendedName>
        <fullName evidence="4">Alpha-galactosidase</fullName>
        <ecNumber evidence="4">3.2.1.22</ecNumber>
    </recommendedName>
    <alternativeName>
        <fullName evidence="4">Melibiase</fullName>
    </alternativeName>
</protein>
<dbReference type="AlphaFoldDB" id="A0A7Z0J5W3"/>
<keyword evidence="3 4" id="KW-0326">Glycosidase</keyword>
<dbReference type="SUPFAM" id="SSF51011">
    <property type="entry name" value="Glycosyl hydrolase domain"/>
    <property type="match status" value="1"/>
</dbReference>
<dbReference type="Gene3D" id="3.20.20.70">
    <property type="entry name" value="Aldolase class I"/>
    <property type="match status" value="1"/>
</dbReference>
<feature type="region of interest" description="Disordered" evidence="5">
    <location>
        <begin position="1"/>
        <end position="23"/>
    </location>
</feature>
<organism evidence="6 7">
    <name type="scientific">Glaciibacter psychrotolerans</name>
    <dbReference type="NCBI Taxonomy" id="670054"/>
    <lineage>
        <taxon>Bacteria</taxon>
        <taxon>Bacillati</taxon>
        <taxon>Actinomycetota</taxon>
        <taxon>Actinomycetes</taxon>
        <taxon>Micrococcales</taxon>
        <taxon>Microbacteriaceae</taxon>
        <taxon>Glaciibacter</taxon>
    </lineage>
</organism>
<keyword evidence="4" id="KW-1015">Disulfide bond</keyword>
<accession>A0A7Z0J5W3</accession>
<gene>
    <name evidence="6" type="ORF">HNR05_001688</name>
</gene>
<dbReference type="Pfam" id="PF16499">
    <property type="entry name" value="Melibiase_2"/>
    <property type="match status" value="1"/>
</dbReference>
<evidence type="ECO:0000256" key="2">
    <source>
        <dbReference type="ARBA" id="ARBA00022801"/>
    </source>
</evidence>
<evidence type="ECO:0000256" key="1">
    <source>
        <dbReference type="ARBA" id="ARBA00009743"/>
    </source>
</evidence>
<sequence length="411" mass="45366">MKLNGILPTAEEKESSGGEGKIDVEHGCQGATMKDVSLALKPPMGWNSWNIFRCYQLTEEAVLGIADAMVESGMRDAGYEYLVVDDCWQAFARESSGKLRSHPARFPSGMEALGEQIHARGLKFGLYLSPGHKTCAMIYDRYPARDIGSFEHEQLDADTLAGWGVDYLKYDWCEAGRGGTGLTYPEAFSRMAEALARTGRPIVYSISEYGRTKPWEWAADYGHLWRTTPDIGASWRSVMKLVDRQHGLAEFAGPGGWNDPDMLEVGNVGINDVEARSHFMLWVMLAAPLMAGNDLRTMTAATRHTLTHPGLIALSQDSLGRQGSRVARQGKVELWRRELADGRVHGILNRGGRAVHLQSRDGGIVLDSGRRLVTDDGQLVCVWTGEPIDADGWSAALQPHEMILIRSDGRH</sequence>
<dbReference type="PANTHER" id="PTHR11452">
    <property type="entry name" value="ALPHA-GALACTOSIDASE/ALPHA-N-ACETYLGALACTOSAMINIDASE"/>
    <property type="match status" value="1"/>
</dbReference>
<evidence type="ECO:0000256" key="5">
    <source>
        <dbReference type="SAM" id="MobiDB-lite"/>
    </source>
</evidence>
<name>A0A7Z0J5W3_9MICO</name>
<dbReference type="EMBL" id="JACCFM010000001">
    <property type="protein sequence ID" value="NYJ19897.1"/>
    <property type="molecule type" value="Genomic_DNA"/>
</dbReference>
<dbReference type="Proteomes" id="UP000537260">
    <property type="component" value="Unassembled WGS sequence"/>
</dbReference>
<dbReference type="SUPFAM" id="SSF51445">
    <property type="entry name" value="(Trans)glycosidases"/>
    <property type="match status" value="1"/>
</dbReference>
<dbReference type="FunFam" id="3.20.20.70:FF:000197">
    <property type="entry name" value="Alpha-galactosidase"/>
    <property type="match status" value="1"/>
</dbReference>
<comment type="caution">
    <text evidence="6">The sequence shown here is derived from an EMBL/GenBank/DDBJ whole genome shotgun (WGS) entry which is preliminary data.</text>
</comment>
<dbReference type="InterPro" id="IPR002241">
    <property type="entry name" value="Glyco_hydro_27"/>
</dbReference>
<dbReference type="EC" id="3.2.1.22" evidence="4"/>
<reference evidence="6 7" key="1">
    <citation type="submission" date="2020-07" db="EMBL/GenBank/DDBJ databases">
        <title>Sequencing the genomes of 1000 actinobacteria strains.</title>
        <authorList>
            <person name="Klenk H.-P."/>
        </authorList>
    </citation>
    <scope>NUCLEOTIDE SEQUENCE [LARGE SCALE GENOMIC DNA]</scope>
    <source>
        <strain evidence="6 7">LI1</strain>
    </source>
</reference>
<evidence type="ECO:0000313" key="6">
    <source>
        <dbReference type="EMBL" id="NYJ19897.1"/>
    </source>
</evidence>
<dbReference type="GO" id="GO:0004557">
    <property type="term" value="F:alpha-galactosidase activity"/>
    <property type="evidence" value="ECO:0007669"/>
    <property type="project" value="UniProtKB-EC"/>
</dbReference>
<dbReference type="GO" id="GO:0005975">
    <property type="term" value="P:carbohydrate metabolic process"/>
    <property type="evidence" value="ECO:0007669"/>
    <property type="project" value="InterPro"/>
</dbReference>
<feature type="compositionally biased region" description="Basic and acidic residues" evidence="5">
    <location>
        <begin position="10"/>
        <end position="23"/>
    </location>
</feature>
<evidence type="ECO:0000256" key="4">
    <source>
        <dbReference type="RuleBase" id="RU361168"/>
    </source>
</evidence>
<keyword evidence="2 4" id="KW-0378">Hydrolase</keyword>
<dbReference type="InterPro" id="IPR017853">
    <property type="entry name" value="GH"/>
</dbReference>